<dbReference type="Proteomes" id="UP000265618">
    <property type="component" value="Unassembled WGS sequence"/>
</dbReference>
<reference evidence="1 2" key="1">
    <citation type="journal article" date="2018" name="PLoS ONE">
        <title>The draft genome of Kipferlia bialata reveals reductive genome evolution in fornicate parasites.</title>
        <authorList>
            <person name="Tanifuji G."/>
            <person name="Takabayashi S."/>
            <person name="Kume K."/>
            <person name="Takagi M."/>
            <person name="Nakayama T."/>
            <person name="Kamikawa R."/>
            <person name="Inagaki Y."/>
            <person name="Hashimoto T."/>
        </authorList>
    </citation>
    <scope>NUCLEOTIDE SEQUENCE [LARGE SCALE GENOMIC DNA]</scope>
    <source>
        <strain evidence="1">NY0173</strain>
    </source>
</reference>
<gene>
    <name evidence="1" type="ORF">KIPB_001250</name>
</gene>
<accession>A0A9K3CRT1</accession>
<dbReference type="EMBL" id="BDIP01000173">
    <property type="protein sequence ID" value="GIQ80449.1"/>
    <property type="molecule type" value="Genomic_DNA"/>
</dbReference>
<dbReference type="AlphaFoldDB" id="A0A9K3CRT1"/>
<organism evidence="1 2">
    <name type="scientific">Kipferlia bialata</name>
    <dbReference type="NCBI Taxonomy" id="797122"/>
    <lineage>
        <taxon>Eukaryota</taxon>
        <taxon>Metamonada</taxon>
        <taxon>Carpediemonas-like organisms</taxon>
        <taxon>Kipferlia</taxon>
    </lineage>
</organism>
<evidence type="ECO:0000313" key="1">
    <source>
        <dbReference type="EMBL" id="GIQ80449.1"/>
    </source>
</evidence>
<name>A0A9K3CRT1_9EUKA</name>
<proteinExistence type="predicted"/>
<feature type="non-terminal residue" evidence="1">
    <location>
        <position position="1"/>
    </location>
</feature>
<keyword evidence="2" id="KW-1185">Reference proteome</keyword>
<evidence type="ECO:0000313" key="2">
    <source>
        <dbReference type="Proteomes" id="UP000265618"/>
    </source>
</evidence>
<protein>
    <submittedName>
        <fullName evidence="1">Uncharacterized protein</fullName>
    </submittedName>
</protein>
<sequence>TIRAILHGAMGHNPNDRDDALMECPLTTSLMRLALPLPLDMSHPVASKIAFSGLISGAEGGVQYRIDNAASGTFTMGYTYKNPIEGVAAVIEGPLSVLATLEDTGAKRRSAASGGALSYNVVRKLSGVTAVYHERLTGQTIRRGFTEKAMEVAKRMTAAADADGVSDVWHHLGVLDTDTEHVQLMEAMASVESGVCAERETEEGVPTESRAQWYNYLDRAGFYVDYICCQMVKRGVNENTVLSCLGTPRVIEGEIMMGPVFYYGPKRVAAFMERLAKHVGSTDEDREARMVECLPRDGQFVTMEEYIDKFRDYALLHTRSFLKSVESAHKRGMGVLAHFH</sequence>
<comment type="caution">
    <text evidence="1">The sequence shown here is derived from an EMBL/GenBank/DDBJ whole genome shotgun (WGS) entry which is preliminary data.</text>
</comment>